<dbReference type="Pfam" id="PF02467">
    <property type="entry name" value="Whib"/>
    <property type="match status" value="1"/>
</dbReference>
<dbReference type="Proteomes" id="UP001142325">
    <property type="component" value="Unassembled WGS sequence"/>
</dbReference>
<organism evidence="2 3">
    <name type="scientific">Microbacterium keratanolyticum</name>
    <dbReference type="NCBI Taxonomy" id="67574"/>
    <lineage>
        <taxon>Bacteria</taxon>
        <taxon>Bacillati</taxon>
        <taxon>Actinomycetota</taxon>
        <taxon>Actinomycetes</taxon>
        <taxon>Micrococcales</taxon>
        <taxon>Microbacteriaceae</taxon>
        <taxon>Microbacterium</taxon>
    </lineage>
</organism>
<dbReference type="InterPro" id="IPR034768">
    <property type="entry name" value="4FE4S_WBL"/>
</dbReference>
<evidence type="ECO:0000259" key="1">
    <source>
        <dbReference type="PROSITE" id="PS51674"/>
    </source>
</evidence>
<gene>
    <name evidence="2" type="ORF">GCM10017596_09480</name>
</gene>
<name>A0A9W6HRK8_9MICO</name>
<dbReference type="EMBL" id="BSET01000001">
    <property type="protein sequence ID" value="GLK01233.1"/>
    <property type="molecule type" value="Genomic_DNA"/>
</dbReference>
<reference evidence="2" key="2">
    <citation type="submission" date="2023-01" db="EMBL/GenBank/DDBJ databases">
        <authorList>
            <person name="Sun Q."/>
            <person name="Evtushenko L."/>
        </authorList>
    </citation>
    <scope>NUCLEOTIDE SEQUENCE</scope>
    <source>
        <strain evidence="2">VKM Ac-1958</strain>
    </source>
</reference>
<proteinExistence type="predicted"/>
<feature type="domain" description="4Fe-4S Wbl-type" evidence="1">
    <location>
        <begin position="20"/>
        <end position="77"/>
    </location>
</feature>
<accession>A0A9W6HRK8</accession>
<dbReference type="AlphaFoldDB" id="A0A9W6HRK8"/>
<keyword evidence="3" id="KW-1185">Reference proteome</keyword>
<dbReference type="PROSITE" id="PS51674">
    <property type="entry name" value="4FE4S_WBL"/>
    <property type="match status" value="1"/>
</dbReference>
<evidence type="ECO:0000313" key="2">
    <source>
        <dbReference type="EMBL" id="GLK01233.1"/>
    </source>
</evidence>
<dbReference type="RefSeq" id="WP_204938879.1">
    <property type="nucleotide sequence ID" value="NZ_BAAAUM010000001.1"/>
</dbReference>
<reference evidence="2" key="1">
    <citation type="journal article" date="2014" name="Int. J. Syst. Evol. Microbiol.">
        <title>Complete genome sequence of Corynebacterium casei LMG S-19264T (=DSM 44701T), isolated from a smear-ripened cheese.</title>
        <authorList>
            <consortium name="US DOE Joint Genome Institute (JGI-PGF)"/>
            <person name="Walter F."/>
            <person name="Albersmeier A."/>
            <person name="Kalinowski J."/>
            <person name="Ruckert C."/>
        </authorList>
    </citation>
    <scope>NUCLEOTIDE SEQUENCE</scope>
    <source>
        <strain evidence="2">VKM Ac-1958</strain>
    </source>
</reference>
<evidence type="ECO:0000313" key="3">
    <source>
        <dbReference type="Proteomes" id="UP001142325"/>
    </source>
</evidence>
<sequence length="78" mass="8513">MSADDAWDALNDALAHTTPACEGRVLFTADRLSDDQRALCKSICARCPLFDLCDAYAITAKVESGYWAGHSYSPKGRK</sequence>
<protein>
    <recommendedName>
        <fullName evidence="1">4Fe-4S Wbl-type domain-containing protein</fullName>
    </recommendedName>
</protein>
<comment type="caution">
    <text evidence="2">The sequence shown here is derived from an EMBL/GenBank/DDBJ whole genome shotgun (WGS) entry which is preliminary data.</text>
</comment>